<keyword evidence="2" id="KW-1185">Reference proteome</keyword>
<reference evidence="2" key="1">
    <citation type="submission" date="2018-08" db="EMBL/GenBank/DDBJ databases">
        <authorList>
            <person name="Khan S.A."/>
            <person name="J S.E."/>
        </authorList>
    </citation>
    <scope>NUCLEOTIDE SEQUENCE [LARGE SCALE GENOMIC DNA]</scope>
    <source>
        <strain evidence="2">PoM-212</strain>
    </source>
</reference>
<accession>A0A426RJN6</accession>
<dbReference type="EMBL" id="QUSX01000001">
    <property type="protein sequence ID" value="RRQ49236.1"/>
    <property type="molecule type" value="Genomic_DNA"/>
</dbReference>
<gene>
    <name evidence="1" type="ORF">DZC72_01000</name>
</gene>
<dbReference type="OrthoDB" id="1144758at2"/>
<protein>
    <submittedName>
        <fullName evidence="1">Uncharacterized protein</fullName>
    </submittedName>
</protein>
<proteinExistence type="predicted"/>
<sequence>METKELPKVKKQLKTIQLVDGTFTPSEASDVISALLDEKINFHKIQRLQVWEGNHKCNTHGLDGRIQQLIKEKQLAKEIINEARAKGTNISINGTLSLKFVD</sequence>
<dbReference type="AlphaFoldDB" id="A0A426RJN6"/>
<organism evidence="1 2">
    <name type="scientific">Maribacter algicola</name>
    <dbReference type="NCBI Taxonomy" id="2498892"/>
    <lineage>
        <taxon>Bacteria</taxon>
        <taxon>Pseudomonadati</taxon>
        <taxon>Bacteroidota</taxon>
        <taxon>Flavobacteriia</taxon>
        <taxon>Flavobacteriales</taxon>
        <taxon>Flavobacteriaceae</taxon>
        <taxon>Maribacter</taxon>
    </lineage>
</organism>
<reference evidence="2" key="2">
    <citation type="submission" date="2018-12" db="EMBL/GenBank/DDBJ databases">
        <title>Maribacter lutimaris sp. nov., isolated from marine sediment.</title>
        <authorList>
            <person name="Kim K.K."/>
        </authorList>
    </citation>
    <scope>NUCLEOTIDE SEQUENCE [LARGE SCALE GENOMIC DNA]</scope>
    <source>
        <strain evidence="2">PoM-212</strain>
    </source>
</reference>
<evidence type="ECO:0000313" key="1">
    <source>
        <dbReference type="EMBL" id="RRQ49236.1"/>
    </source>
</evidence>
<name>A0A426RJN6_9FLAO</name>
<dbReference type="RefSeq" id="WP_125221069.1">
    <property type="nucleotide sequence ID" value="NZ_QUSX01000001.1"/>
</dbReference>
<comment type="caution">
    <text evidence="1">The sequence shown here is derived from an EMBL/GenBank/DDBJ whole genome shotgun (WGS) entry which is preliminary data.</text>
</comment>
<dbReference type="Proteomes" id="UP000286990">
    <property type="component" value="Unassembled WGS sequence"/>
</dbReference>
<evidence type="ECO:0000313" key="2">
    <source>
        <dbReference type="Proteomes" id="UP000286990"/>
    </source>
</evidence>